<feature type="transmembrane region" description="Helical" evidence="1">
    <location>
        <begin position="887"/>
        <end position="907"/>
    </location>
</feature>
<name>A0A1H5GXB7_9BRAD</name>
<dbReference type="PRINTS" id="PR00702">
    <property type="entry name" value="ACRIFLAVINRP"/>
</dbReference>
<feature type="transmembrane region" description="Helical" evidence="1">
    <location>
        <begin position="389"/>
        <end position="413"/>
    </location>
</feature>
<organism evidence="2 3">
    <name type="scientific">Bradyrhizobium erythrophlei</name>
    <dbReference type="NCBI Taxonomy" id="1437360"/>
    <lineage>
        <taxon>Bacteria</taxon>
        <taxon>Pseudomonadati</taxon>
        <taxon>Pseudomonadota</taxon>
        <taxon>Alphaproteobacteria</taxon>
        <taxon>Hyphomicrobiales</taxon>
        <taxon>Nitrobacteraceae</taxon>
        <taxon>Bradyrhizobium</taxon>
    </lineage>
</organism>
<dbReference type="SUPFAM" id="SSF82866">
    <property type="entry name" value="Multidrug efflux transporter AcrB transmembrane domain"/>
    <property type="match status" value="2"/>
</dbReference>
<dbReference type="SUPFAM" id="SSF82714">
    <property type="entry name" value="Multidrug efflux transporter AcrB TolC docking domain, DN and DC subdomains"/>
    <property type="match status" value="2"/>
</dbReference>
<dbReference type="InterPro" id="IPR027463">
    <property type="entry name" value="AcrB_DN_DC_subdom"/>
</dbReference>
<gene>
    <name evidence="2" type="ORF">SAMN05444164_7271</name>
</gene>
<feature type="transmembrane region" description="Helical" evidence="1">
    <location>
        <begin position="337"/>
        <end position="356"/>
    </location>
</feature>
<accession>A0A1H5GXB7</accession>
<reference evidence="2 3" key="1">
    <citation type="submission" date="2016-10" db="EMBL/GenBank/DDBJ databases">
        <authorList>
            <person name="de Groot N.N."/>
        </authorList>
    </citation>
    <scope>NUCLEOTIDE SEQUENCE [LARGE SCALE GENOMIC DNA]</scope>
    <source>
        <strain evidence="2 3">MT12</strain>
    </source>
</reference>
<dbReference type="Gene3D" id="3.30.70.1320">
    <property type="entry name" value="Multidrug efflux transporter AcrB pore domain like"/>
    <property type="match status" value="1"/>
</dbReference>
<dbReference type="GO" id="GO:0005886">
    <property type="term" value="C:plasma membrane"/>
    <property type="evidence" value="ECO:0007669"/>
    <property type="project" value="TreeGrafter"/>
</dbReference>
<feature type="transmembrane region" description="Helical" evidence="1">
    <location>
        <begin position="861"/>
        <end position="880"/>
    </location>
</feature>
<dbReference type="Gene3D" id="3.30.70.1440">
    <property type="entry name" value="Multidrug efflux transporter AcrB pore domain"/>
    <property type="match status" value="1"/>
</dbReference>
<feature type="transmembrane region" description="Helical" evidence="1">
    <location>
        <begin position="434"/>
        <end position="453"/>
    </location>
</feature>
<dbReference type="RefSeq" id="WP_092124501.1">
    <property type="nucleotide sequence ID" value="NZ_FNTH01000001.1"/>
</dbReference>
<protein>
    <submittedName>
        <fullName evidence="2">Multidrug efflux pump subunit AcrB</fullName>
    </submittedName>
</protein>
<dbReference type="Pfam" id="PF00873">
    <property type="entry name" value="ACR_tran"/>
    <property type="match status" value="1"/>
</dbReference>
<dbReference type="GO" id="GO:0042910">
    <property type="term" value="F:xenobiotic transmembrane transporter activity"/>
    <property type="evidence" value="ECO:0007669"/>
    <property type="project" value="TreeGrafter"/>
</dbReference>
<dbReference type="PANTHER" id="PTHR32063:SF18">
    <property type="entry name" value="CATION EFFLUX SYSTEM PROTEIN"/>
    <property type="match status" value="1"/>
</dbReference>
<dbReference type="Gene3D" id="3.30.2090.10">
    <property type="entry name" value="Multidrug efflux transporter AcrB TolC docking domain, DN and DC subdomains"/>
    <property type="match status" value="2"/>
</dbReference>
<keyword evidence="1" id="KW-0812">Transmembrane</keyword>
<dbReference type="Gene3D" id="1.20.1640.10">
    <property type="entry name" value="Multidrug efflux transporter AcrB transmembrane domain"/>
    <property type="match status" value="2"/>
</dbReference>
<keyword evidence="1" id="KW-0472">Membrane</keyword>
<evidence type="ECO:0000256" key="1">
    <source>
        <dbReference type="SAM" id="Phobius"/>
    </source>
</evidence>
<dbReference type="SUPFAM" id="SSF82693">
    <property type="entry name" value="Multidrug efflux transporter AcrB pore domain, PN1, PN2, PC1 and PC2 subdomains"/>
    <property type="match status" value="2"/>
</dbReference>
<keyword evidence="1" id="KW-1133">Transmembrane helix</keyword>
<feature type="transmembrane region" description="Helical" evidence="1">
    <location>
        <begin position="955"/>
        <end position="974"/>
    </location>
</feature>
<feature type="transmembrane region" description="Helical" evidence="1">
    <location>
        <begin position="980"/>
        <end position="1004"/>
    </location>
</feature>
<feature type="transmembrane region" description="Helical" evidence="1">
    <location>
        <begin position="465"/>
        <end position="489"/>
    </location>
</feature>
<dbReference type="OrthoDB" id="9798415at2"/>
<evidence type="ECO:0000313" key="3">
    <source>
        <dbReference type="Proteomes" id="UP000198992"/>
    </source>
</evidence>
<dbReference type="InterPro" id="IPR001036">
    <property type="entry name" value="Acrflvin-R"/>
</dbReference>
<dbReference type="AlphaFoldDB" id="A0A1H5GXB7"/>
<evidence type="ECO:0000313" key="2">
    <source>
        <dbReference type="EMBL" id="SEE20342.1"/>
    </source>
</evidence>
<feature type="transmembrane region" description="Helical" evidence="1">
    <location>
        <begin position="363"/>
        <end position="383"/>
    </location>
</feature>
<dbReference type="Gene3D" id="3.30.70.1430">
    <property type="entry name" value="Multidrug efflux transporter AcrB pore domain"/>
    <property type="match status" value="2"/>
</dbReference>
<proteinExistence type="predicted"/>
<dbReference type="Proteomes" id="UP000198992">
    <property type="component" value="Unassembled WGS sequence"/>
</dbReference>
<dbReference type="PANTHER" id="PTHR32063">
    <property type="match status" value="1"/>
</dbReference>
<sequence length="1045" mass="114217">MKRFNLSAWAVSHPTLVLFLMIILGAAGFFSYEKLGRAEDPFFTVKVVNVSVMWPGATSQEMQMQVADPIEKKLQELPFFDKVQTYSKPGFTAMQVSFKDSTSPKDVPYLFYLIRKKLVDVQGELPSGILGPVVNDEFSDVDSILYMMTGDGANYAQLKKVAEGFRQRLLKVPGVTKIDLYGIQDERIFVEFSHAKLATLGITPQALFDSLAKQNNVTQAGTVETSSQRVPLRVTGALDGVKAVAETPVESNGRVFRLGDIATVSHGYVDPPSFKVRQEGKPALGIGVVTAKGANILELGKEVQQATAEFLKAVPQGVDIQQIADQPKVVEHAVGEFVHSFVEALAIVLFVSFVALGWRTGIVVALSVPLVLGIVFIVMNAMSLDLHRITLGALIIALGLLVDDAIIAVEMMVVKMEQGWDRMKAASFAWESTAFPMLTGTLVTAAGFLPIGFANSAVGEYAGGIFWIVAIALVASWFVAVIFTPYIGVKLLPNIKVHQNHDPHAIYETRMYRGLRSVVQWCVDHRIKVVAATVGVFVLSIIGFGHVQQQFFPLSERPELFLQLRLPEGTAFNVTEKAVKQAEGLLKDDQDIQTYTAYVGQGSPRFWLGLNPQLPNEAFAEIVILAKNVEARERVKAKIEQAAADGALNEARVRVDRFNFGPPVGFPVQFRVIGPDANKVRDIAYQVREVMRQNKNVKDVQLDWNEQSPYLKLAVDQDRARALGLTPQDVSQALAMLISGAPVTTIRDGIEKVGVVARAVPSERFDLGRVGDLTITTRNGVAVPLQQIAKIEYAHEEPILWRRNRDMAITVRSDVVDGVQAPDVTNQISPKLKDIQAHLEPAYRIEPGGAFEESAKGNASIFILFPVMVMVMLTLLMIQLQSFSRLTLVFLTAPLGIVGASLGLNVANQPFGFVALLGLIALAGMIMRNAVILVDQIESDVSSGLTRREAIVEATVRRARPVVLTALAAILAMIPLSRSAFWGPMAITIMGGLFVATFLTLLYLPGLYALWFRKTLDESGPEQTDTAPQHAGNAQHAFPLAEAAE</sequence>
<feature type="transmembrane region" description="Helical" evidence="1">
    <location>
        <begin position="913"/>
        <end position="934"/>
    </location>
</feature>
<dbReference type="EMBL" id="FNTH01000001">
    <property type="protein sequence ID" value="SEE20342.1"/>
    <property type="molecule type" value="Genomic_DNA"/>
</dbReference>